<feature type="compositionally biased region" description="Gly residues" evidence="1">
    <location>
        <begin position="854"/>
        <end position="868"/>
    </location>
</feature>
<feature type="region of interest" description="Disordered" evidence="1">
    <location>
        <begin position="805"/>
        <end position="825"/>
    </location>
</feature>
<dbReference type="Gene3D" id="3.40.50.300">
    <property type="entry name" value="P-loop containing nucleotide triphosphate hydrolases"/>
    <property type="match status" value="1"/>
</dbReference>
<protein>
    <recommendedName>
        <fullName evidence="4">G domain-containing protein</fullName>
    </recommendedName>
</protein>
<evidence type="ECO:0008006" key="4">
    <source>
        <dbReference type="Google" id="ProtNLM"/>
    </source>
</evidence>
<comment type="caution">
    <text evidence="2">The sequence shown here is derived from an EMBL/GenBank/DDBJ whole genome shotgun (WGS) entry which is preliminary data.</text>
</comment>
<gene>
    <name evidence="2" type="ORF">LARSCL_LOCUS14166</name>
</gene>
<dbReference type="SUPFAM" id="SSF52540">
    <property type="entry name" value="P-loop containing nucleoside triphosphate hydrolases"/>
    <property type="match status" value="1"/>
</dbReference>
<feature type="region of interest" description="Disordered" evidence="1">
    <location>
        <begin position="854"/>
        <end position="882"/>
    </location>
</feature>
<dbReference type="Proteomes" id="UP001497382">
    <property type="component" value="Unassembled WGS sequence"/>
</dbReference>
<feature type="region of interest" description="Disordered" evidence="1">
    <location>
        <begin position="1006"/>
        <end position="1038"/>
    </location>
</feature>
<name>A0AAV2AU16_9ARAC</name>
<keyword evidence="3" id="KW-1185">Reference proteome</keyword>
<accession>A0AAV2AU16</accession>
<evidence type="ECO:0000256" key="1">
    <source>
        <dbReference type="SAM" id="MobiDB-lite"/>
    </source>
</evidence>
<proteinExistence type="predicted"/>
<dbReference type="InterPro" id="IPR027417">
    <property type="entry name" value="P-loop_NTPase"/>
</dbReference>
<sequence>MAPSLTSRLGRGLNLPTDREVSMKNANDDKSDQVIKSTFDLLEKGEKEIKLDEKYKDVILILGNTGSGKSTFTQWVAGDNTKMISKETEEGTGEYIIEDHNRISDSTLKSKTVFPELVVDAKTNAAYYDCPGFSDTQGSSHDIATTYFIKKVLDYSESVKMIFTISHPSVRKGVDRQDFMKLVRHVTDLVKDVEKFNNSIAIVATKVDNQYIKQGKDFVLVEDDKVIVAISHFLQESKQYLEASLKRASLSEREKRFYENAMKFVDILLEKEGETYSKIGVFRRPDMPGPVSDIPLLQKGKHDIERIVHQKLNFTAKNDEDFGYTVSDKTKIDINDIVEEINKNLWRRLSDIAGKIQEHFRNLVQQVRDKIQLLASGANAVDVNSSEAEIFRHKFSSGCNITSDLTNKMKSLTNPEGLAILINSVASNLDINIPKEDMLYIANQGKYFNFLQTLSDKILNSKPWDELFKDVEAYLYNSEEAILHDADSAIEKIKNRIQLNLNNTILDIQEKYTENIKSLEIPKLSEKVNRDSRVISDVTEEIKNGMTIEKLVNRIRYVADNLGISFLKENLQNIANQGNDLRFLEIIKDETLDVGPKMLLSSFKNITKYFYESEKWYTFLEDLYNKFSAYNIQKDRQRYNVANLEDWGQLEKPQGIAITSNTFEKFLDKIGSYDVTEYEAVKNITTTSLQVEELNQVLSATLKHRPIIRCSEPYISIKGSYISLNETMENIFSNIDTNDSCKNFKSLLDAGKYKLFKFLALNTVFIDTDLSFSGKGISVAVIALKWEVVGLRSISLNGADGVPHAKSKAKNGAHPGNSGVNGAPGNPGSSGESFFGIGSIFTLGANLKITSNGGKGSSGQYGGDGAQGVTGRNAPNPSDNDPECENGCFRDFKCSQWDKIDEKYFATLKSKNYYKIYGMPGGKGGKGGDGGKGGKGGHPGIITILEMSRPSEIAKLTSIGEEGEFGKAGTGGEGAKDGNDINAVFTHQIYILCFRNCVKNSWSIQGTINNDKRGPQGVKGTDGGNSVGLQDPVPPSGINRPSNIINEYKIFLRENVSNSFEKHSLLQFLHQLNIRKDVRNLYDTLALFDEFQGLEDQFYKLSDQMDFSSFYSSLLERINELAKSEGKDPVSDENKKVLVYLYTAILGRINNLRENSQQNLIIDMRAYLNMVEDNIKTLEDIRMSNNKVDVVNKYKDNYKSGIDAKIKEAVSLIEKQINPEIENISSNIDDQINILIEETITLQKQAEKDWEKLAEKKKKLESTVAMRGLFNCFEIFGGVVSLLGPYGAIVGTVIEATSAVGESLALNNQQQDLNLPSDVLLSITTVGDQIKTMRNKKVAYINNLLDDLTEEIKKNPEMLSDMESKIRDIKDKLKNVSEKKLEFKQVKELESEIRLELKRKGDDLKIHLGDKKSADALKVIEKTGQIAQFGSLLLNVYDKVKEDEEKIDALTDAMKNIGDKITKLREYEENIYDTIVPMLQGMEDQMKDISDKLGSKSHVALDVTKWQVQSTLKDMRLQIERFTEGFKIKDDLSRSIEKLNEVMTTLINVYDRIQNYQDQQNLANYIADISSVTASSINIKNQQLVNAVNHLEFAIRANIVLKQYKSAIDAFKQWVFPFENNYIEETMLPSQLKLDTNIQDLVQNATKEIETIKQKLDLYDTSIKNGDEYLKCGEFSSRYVSTKPFFVWKKEEYGSLISGLLSGKEVVLKADVKQSPPHKDAIKFREIDFDLRTDNQTEQSVLSEILKGFDIRATHLGNSYYRYTDKIFLITSDSVTISYSLEKSDDGIPLRSNNVYYKLQSGDLLLSPYTLWEVKMINQTDQYSYQDLESFKNEINVELSGFGSYVDTNAFTPAVTVFNSTDQELLRSNSAGINQCKRSKYRLVRSPEEIVIDDHMTNGASAGMPSPINVVCNFLKTYFISNAIIPIIHIFDGERISVRNYDDSSELPYEVTKPRNIGPNVMSNPTITDTENIEISAEGFYNHERIVPKSDSVFITNFDGDNSCSKVLLLSDQKSISKNLSIQVPDLNCSLLLADLITRTVTGNRYKSPIDECLLSPPEVLLGKISDGMVQSESEVKHLLQRLLSEKEESPRAWFSKLNGYAKSIFQFLGLVGNEDIEEYVQDVRNLFS</sequence>
<organism evidence="2 3">
    <name type="scientific">Larinioides sclopetarius</name>
    <dbReference type="NCBI Taxonomy" id="280406"/>
    <lineage>
        <taxon>Eukaryota</taxon>
        <taxon>Metazoa</taxon>
        <taxon>Ecdysozoa</taxon>
        <taxon>Arthropoda</taxon>
        <taxon>Chelicerata</taxon>
        <taxon>Arachnida</taxon>
        <taxon>Araneae</taxon>
        <taxon>Araneomorphae</taxon>
        <taxon>Entelegynae</taxon>
        <taxon>Araneoidea</taxon>
        <taxon>Araneidae</taxon>
        <taxon>Larinioides</taxon>
    </lineage>
</organism>
<reference evidence="2 3" key="1">
    <citation type="submission" date="2024-04" db="EMBL/GenBank/DDBJ databases">
        <authorList>
            <person name="Rising A."/>
            <person name="Reimegard J."/>
            <person name="Sonavane S."/>
            <person name="Akerstrom W."/>
            <person name="Nylinder S."/>
            <person name="Hedman E."/>
            <person name="Kallberg Y."/>
        </authorList>
    </citation>
    <scope>NUCLEOTIDE SEQUENCE [LARGE SCALE GENOMIC DNA]</scope>
</reference>
<evidence type="ECO:0000313" key="3">
    <source>
        <dbReference type="Proteomes" id="UP001497382"/>
    </source>
</evidence>
<dbReference type="EMBL" id="CAXIEN010000201">
    <property type="protein sequence ID" value="CAL1286293.1"/>
    <property type="molecule type" value="Genomic_DNA"/>
</dbReference>
<evidence type="ECO:0000313" key="2">
    <source>
        <dbReference type="EMBL" id="CAL1286293.1"/>
    </source>
</evidence>